<dbReference type="EMBL" id="UINC01188150">
    <property type="protein sequence ID" value="SVE01222.1"/>
    <property type="molecule type" value="Genomic_DNA"/>
</dbReference>
<dbReference type="PANTHER" id="PTHR24171">
    <property type="entry name" value="ANKYRIN REPEAT DOMAIN-CONTAINING PROTEIN 39-RELATED"/>
    <property type="match status" value="1"/>
</dbReference>
<dbReference type="InterPro" id="IPR002110">
    <property type="entry name" value="Ankyrin_rpt"/>
</dbReference>
<dbReference type="InterPro" id="IPR036770">
    <property type="entry name" value="Ankyrin_rpt-contain_sf"/>
</dbReference>
<dbReference type="SMART" id="SM00248">
    <property type="entry name" value="ANK"/>
    <property type="match status" value="4"/>
</dbReference>
<dbReference type="AlphaFoldDB" id="A0A383A0G1"/>
<feature type="non-terminal residue" evidence="4">
    <location>
        <position position="254"/>
    </location>
</feature>
<evidence type="ECO:0000256" key="2">
    <source>
        <dbReference type="ARBA" id="ARBA00023043"/>
    </source>
</evidence>
<gene>
    <name evidence="4" type="ORF">METZ01_LOCUS454076</name>
</gene>
<dbReference type="PRINTS" id="PR01415">
    <property type="entry name" value="ANKYRIN"/>
</dbReference>
<sequence>QMKHLLLTTIAALLVVGCGHLAPIVARLNSSIHKAARVGHIEVVKKHLAAGVDVNAKDEGGVTPLLVAAAGGHMEIVELLITKGADVNAKAYGGTPLHLAAIRGHKEVAELLIAKGADVNAKVASGAKQGLTPLDAANERNHPETAALLRKHGGKTGEELKAAGNPTEPVAEVAKTESPTQKENHKKICFNQLKQIDGRKEMWAVQERRADGDFPTEAQIGEYFRDGMPSCPDGGAYTIGAVGNQASCSIHGKL</sequence>
<organism evidence="4">
    <name type="scientific">marine metagenome</name>
    <dbReference type="NCBI Taxonomy" id="408172"/>
    <lineage>
        <taxon>unclassified sequences</taxon>
        <taxon>metagenomes</taxon>
        <taxon>ecological metagenomes</taxon>
    </lineage>
</organism>
<proteinExistence type="predicted"/>
<feature type="region of interest" description="Disordered" evidence="3">
    <location>
        <begin position="154"/>
        <end position="183"/>
    </location>
</feature>
<evidence type="ECO:0000256" key="1">
    <source>
        <dbReference type="ARBA" id="ARBA00022737"/>
    </source>
</evidence>
<protein>
    <submittedName>
        <fullName evidence="4">Uncharacterized protein</fullName>
    </submittedName>
</protein>
<dbReference type="PROSITE" id="PS50088">
    <property type="entry name" value="ANK_REPEAT"/>
    <property type="match status" value="3"/>
</dbReference>
<dbReference type="Gene3D" id="1.25.40.20">
    <property type="entry name" value="Ankyrin repeat-containing domain"/>
    <property type="match status" value="1"/>
</dbReference>
<name>A0A383A0G1_9ZZZZ</name>
<reference evidence="4" key="1">
    <citation type="submission" date="2018-05" db="EMBL/GenBank/DDBJ databases">
        <authorList>
            <person name="Lanie J.A."/>
            <person name="Ng W.-L."/>
            <person name="Kazmierczak K.M."/>
            <person name="Andrzejewski T.M."/>
            <person name="Davidsen T.M."/>
            <person name="Wayne K.J."/>
            <person name="Tettelin H."/>
            <person name="Glass J.I."/>
            <person name="Rusch D."/>
            <person name="Podicherti R."/>
            <person name="Tsui H.-C.T."/>
            <person name="Winkler M.E."/>
        </authorList>
    </citation>
    <scope>NUCLEOTIDE SEQUENCE</scope>
</reference>
<dbReference type="PANTHER" id="PTHR24171:SF9">
    <property type="entry name" value="ANKYRIN REPEAT DOMAIN-CONTAINING PROTEIN 39"/>
    <property type="match status" value="1"/>
</dbReference>
<evidence type="ECO:0000313" key="4">
    <source>
        <dbReference type="EMBL" id="SVE01222.1"/>
    </source>
</evidence>
<feature type="non-terminal residue" evidence="4">
    <location>
        <position position="1"/>
    </location>
</feature>
<keyword evidence="2" id="KW-0040">ANK repeat</keyword>
<keyword evidence="1" id="KW-0677">Repeat</keyword>
<accession>A0A383A0G1</accession>
<dbReference type="Pfam" id="PF12796">
    <property type="entry name" value="Ank_2"/>
    <property type="match status" value="1"/>
</dbReference>
<evidence type="ECO:0000256" key="3">
    <source>
        <dbReference type="SAM" id="MobiDB-lite"/>
    </source>
</evidence>
<dbReference type="SUPFAM" id="SSF48403">
    <property type="entry name" value="Ankyrin repeat"/>
    <property type="match status" value="1"/>
</dbReference>
<dbReference type="PROSITE" id="PS50297">
    <property type="entry name" value="ANK_REP_REGION"/>
    <property type="match status" value="3"/>
</dbReference>